<dbReference type="CDD" id="cd00371">
    <property type="entry name" value="HMA"/>
    <property type="match status" value="1"/>
</dbReference>
<dbReference type="AlphaFoldDB" id="A0A381YRM4"/>
<dbReference type="PROSITE" id="PS51257">
    <property type="entry name" value="PROKAR_LIPOPROTEIN"/>
    <property type="match status" value="1"/>
</dbReference>
<proteinExistence type="predicted"/>
<gene>
    <name evidence="2" type="ORF">METZ01_LOCUS132540</name>
</gene>
<dbReference type="SUPFAM" id="SSF55008">
    <property type="entry name" value="HMA, heavy metal-associated domain"/>
    <property type="match status" value="1"/>
</dbReference>
<evidence type="ECO:0000313" key="2">
    <source>
        <dbReference type="EMBL" id="SVA79686.1"/>
    </source>
</evidence>
<dbReference type="Pfam" id="PF00403">
    <property type="entry name" value="HMA"/>
    <property type="match status" value="1"/>
</dbReference>
<sequence length="111" mass="11902">MSFRSFLLSVLIVMMGIGCTVSNGKEASIALPTMMCGMCETNIKNAVSDIDGVMKLDVDLEKKSGQVVFDIKKISLAQIEEKIAGAGYKANNTSAEKSAYDNLPRCCKVDG</sequence>
<organism evidence="2">
    <name type="scientific">marine metagenome</name>
    <dbReference type="NCBI Taxonomy" id="408172"/>
    <lineage>
        <taxon>unclassified sequences</taxon>
        <taxon>metagenomes</taxon>
        <taxon>ecological metagenomes</taxon>
    </lineage>
</organism>
<protein>
    <recommendedName>
        <fullName evidence="1">HMA domain-containing protein</fullName>
    </recommendedName>
</protein>
<dbReference type="InterPro" id="IPR006121">
    <property type="entry name" value="HMA_dom"/>
</dbReference>
<feature type="domain" description="HMA" evidence="1">
    <location>
        <begin position="25"/>
        <end position="91"/>
    </location>
</feature>
<accession>A0A381YRM4</accession>
<reference evidence="2" key="1">
    <citation type="submission" date="2018-05" db="EMBL/GenBank/DDBJ databases">
        <authorList>
            <person name="Lanie J.A."/>
            <person name="Ng W.-L."/>
            <person name="Kazmierczak K.M."/>
            <person name="Andrzejewski T.M."/>
            <person name="Davidsen T.M."/>
            <person name="Wayne K.J."/>
            <person name="Tettelin H."/>
            <person name="Glass J.I."/>
            <person name="Rusch D."/>
            <person name="Podicherti R."/>
            <person name="Tsui H.-C.T."/>
            <person name="Winkler M.E."/>
        </authorList>
    </citation>
    <scope>NUCLEOTIDE SEQUENCE</scope>
</reference>
<dbReference type="InterPro" id="IPR036163">
    <property type="entry name" value="HMA_dom_sf"/>
</dbReference>
<dbReference type="EMBL" id="UINC01018893">
    <property type="protein sequence ID" value="SVA79686.1"/>
    <property type="molecule type" value="Genomic_DNA"/>
</dbReference>
<dbReference type="PROSITE" id="PS50846">
    <property type="entry name" value="HMA_2"/>
    <property type="match status" value="1"/>
</dbReference>
<dbReference type="Gene3D" id="3.30.70.100">
    <property type="match status" value="1"/>
</dbReference>
<name>A0A381YRM4_9ZZZZ</name>
<evidence type="ECO:0000259" key="1">
    <source>
        <dbReference type="PROSITE" id="PS50846"/>
    </source>
</evidence>
<dbReference type="GO" id="GO:0046872">
    <property type="term" value="F:metal ion binding"/>
    <property type="evidence" value="ECO:0007669"/>
    <property type="project" value="InterPro"/>
</dbReference>